<evidence type="ECO:0000313" key="11">
    <source>
        <dbReference type="EMBL" id="MDR6293864.1"/>
    </source>
</evidence>
<accession>A0ABU1K0Q1</accession>
<evidence type="ECO:0000259" key="10">
    <source>
        <dbReference type="Pfam" id="PF19269"/>
    </source>
</evidence>
<dbReference type="PANTHER" id="PTHR43311">
    <property type="entry name" value="GLUTAMATE--TRNA LIGASE"/>
    <property type="match status" value="1"/>
</dbReference>
<comment type="similarity">
    <text evidence="1 8">Belongs to the class-I aminoacyl-tRNA synthetase family. Glutamate--tRNA ligase type 1 subfamily.</text>
</comment>
<dbReference type="InterPro" id="IPR004527">
    <property type="entry name" value="Glu-tRNA-ligase_bac/mito"/>
</dbReference>
<feature type="binding site" evidence="8">
    <location>
        <position position="256"/>
    </location>
    <ligand>
        <name>ATP</name>
        <dbReference type="ChEBI" id="CHEBI:30616"/>
    </ligand>
</feature>
<comment type="subcellular location">
    <subcellularLocation>
        <location evidence="8">Cytoplasm</location>
    </subcellularLocation>
</comment>
<feature type="domain" description="Glutamyl/glutaminyl-tRNA synthetase class Ib catalytic" evidence="9">
    <location>
        <begin position="16"/>
        <end position="289"/>
    </location>
</feature>
<dbReference type="InterPro" id="IPR008925">
    <property type="entry name" value="aa_tRNA-synth_I_cd-bd_sf"/>
</dbReference>
<evidence type="ECO:0000256" key="3">
    <source>
        <dbReference type="ARBA" id="ARBA00022598"/>
    </source>
</evidence>
<dbReference type="PANTHER" id="PTHR43311:SF2">
    <property type="entry name" value="GLUTAMATE--TRNA LIGASE, MITOCHONDRIAL-RELATED"/>
    <property type="match status" value="1"/>
</dbReference>
<dbReference type="RefSeq" id="WP_309801187.1">
    <property type="nucleotide sequence ID" value="NZ_JAVDPW010000014.1"/>
</dbReference>
<comment type="function">
    <text evidence="8">Catalyzes the attachment of glutamate to tRNA(Glu) in a two-step reaction: glutamate is first activated by ATP to form Glu-AMP and then transferred to the acceptor end of tRNA(Glu).</text>
</comment>
<keyword evidence="12" id="KW-1185">Reference proteome</keyword>
<evidence type="ECO:0000256" key="5">
    <source>
        <dbReference type="ARBA" id="ARBA00022840"/>
    </source>
</evidence>
<dbReference type="PRINTS" id="PR00987">
    <property type="entry name" value="TRNASYNTHGLU"/>
</dbReference>
<proteinExistence type="inferred from homology"/>
<dbReference type="InterPro" id="IPR014729">
    <property type="entry name" value="Rossmann-like_a/b/a_fold"/>
</dbReference>
<keyword evidence="4 8" id="KW-0547">Nucleotide-binding</keyword>
<evidence type="ECO:0000259" key="9">
    <source>
        <dbReference type="Pfam" id="PF00749"/>
    </source>
</evidence>
<evidence type="ECO:0000256" key="8">
    <source>
        <dbReference type="HAMAP-Rule" id="MF_00022"/>
    </source>
</evidence>
<keyword evidence="6 8" id="KW-0648">Protein biosynthesis</keyword>
<dbReference type="Pfam" id="PF19269">
    <property type="entry name" value="Anticodon_2"/>
    <property type="match status" value="1"/>
</dbReference>
<evidence type="ECO:0000256" key="6">
    <source>
        <dbReference type="ARBA" id="ARBA00022917"/>
    </source>
</evidence>
<feature type="short sequence motif" description="'KMSKS' region" evidence="8">
    <location>
        <begin position="253"/>
        <end position="257"/>
    </location>
</feature>
<keyword evidence="2 8" id="KW-0963">Cytoplasm</keyword>
<dbReference type="PROSITE" id="PS00178">
    <property type="entry name" value="AA_TRNA_LIGASE_I"/>
    <property type="match status" value="1"/>
</dbReference>
<comment type="subunit">
    <text evidence="8">Monomer.</text>
</comment>
<dbReference type="InterPro" id="IPR001412">
    <property type="entry name" value="aa-tRNA-synth_I_CS"/>
</dbReference>
<dbReference type="Gene3D" id="1.10.10.350">
    <property type="match status" value="1"/>
</dbReference>
<evidence type="ECO:0000256" key="2">
    <source>
        <dbReference type="ARBA" id="ARBA00022490"/>
    </source>
</evidence>
<dbReference type="EC" id="6.1.1.17" evidence="8"/>
<dbReference type="InterPro" id="IPR020751">
    <property type="entry name" value="aa-tRNA-synth_I_codon-bd_sub2"/>
</dbReference>
<comment type="caution">
    <text evidence="11">The sequence shown here is derived from an EMBL/GenBank/DDBJ whole genome shotgun (WGS) entry which is preliminary data.</text>
</comment>
<comment type="caution">
    <text evidence="8">Lacks conserved residue(s) required for the propagation of feature annotation.</text>
</comment>
<evidence type="ECO:0000313" key="12">
    <source>
        <dbReference type="Proteomes" id="UP001262410"/>
    </source>
</evidence>
<dbReference type="InterPro" id="IPR000924">
    <property type="entry name" value="Glu/Gln-tRNA-synth"/>
</dbReference>
<comment type="catalytic activity">
    <reaction evidence="8">
        <text>tRNA(Glu) + L-glutamate + ATP = L-glutamyl-tRNA(Glu) + AMP + diphosphate</text>
        <dbReference type="Rhea" id="RHEA:23540"/>
        <dbReference type="Rhea" id="RHEA-COMP:9663"/>
        <dbReference type="Rhea" id="RHEA-COMP:9680"/>
        <dbReference type="ChEBI" id="CHEBI:29985"/>
        <dbReference type="ChEBI" id="CHEBI:30616"/>
        <dbReference type="ChEBI" id="CHEBI:33019"/>
        <dbReference type="ChEBI" id="CHEBI:78442"/>
        <dbReference type="ChEBI" id="CHEBI:78520"/>
        <dbReference type="ChEBI" id="CHEBI:456215"/>
        <dbReference type="EC" id="6.1.1.17"/>
    </reaction>
</comment>
<keyword evidence="5 8" id="KW-0067">ATP-binding</keyword>
<dbReference type="EMBL" id="JAVDPW010000014">
    <property type="protein sequence ID" value="MDR6293864.1"/>
    <property type="molecule type" value="Genomic_DNA"/>
</dbReference>
<dbReference type="Proteomes" id="UP001262410">
    <property type="component" value="Unassembled WGS sequence"/>
</dbReference>
<evidence type="ECO:0000256" key="4">
    <source>
        <dbReference type="ARBA" id="ARBA00022741"/>
    </source>
</evidence>
<dbReference type="SUPFAM" id="SSF52374">
    <property type="entry name" value="Nucleotidylyl transferase"/>
    <property type="match status" value="1"/>
</dbReference>
<feature type="short sequence motif" description="'HIGH' region" evidence="8">
    <location>
        <begin position="22"/>
        <end position="32"/>
    </location>
</feature>
<dbReference type="HAMAP" id="MF_00022">
    <property type="entry name" value="Glu_tRNA_synth_type1"/>
    <property type="match status" value="1"/>
</dbReference>
<evidence type="ECO:0000256" key="7">
    <source>
        <dbReference type="ARBA" id="ARBA00023146"/>
    </source>
</evidence>
<protein>
    <recommendedName>
        <fullName evidence="8">Glutamate--tRNA ligase</fullName>
        <ecNumber evidence="8">6.1.1.17</ecNumber>
    </recommendedName>
    <alternativeName>
        <fullName evidence="8">Glutamyl-tRNA synthetase</fullName>
        <shortName evidence="8">GluRS</shortName>
    </alternativeName>
</protein>
<dbReference type="InterPro" id="IPR045462">
    <property type="entry name" value="aa-tRNA-synth_I_cd-bd"/>
</dbReference>
<feature type="domain" description="Aminoacyl-tRNA synthetase class I anticodon-binding" evidence="10">
    <location>
        <begin position="384"/>
        <end position="455"/>
    </location>
</feature>
<gene>
    <name evidence="8" type="primary">gltX</name>
    <name evidence="11" type="ORF">E9232_006417</name>
</gene>
<evidence type="ECO:0000256" key="1">
    <source>
        <dbReference type="ARBA" id="ARBA00007894"/>
    </source>
</evidence>
<dbReference type="Pfam" id="PF00749">
    <property type="entry name" value="tRNA-synt_1c"/>
    <property type="match status" value="1"/>
</dbReference>
<dbReference type="Gene3D" id="3.40.50.620">
    <property type="entry name" value="HUPs"/>
    <property type="match status" value="1"/>
</dbReference>
<name>A0ABU1K0Q1_9PROT</name>
<dbReference type="SUPFAM" id="SSF48163">
    <property type="entry name" value="An anticodon-binding domain of class I aminoacyl-tRNA synthetases"/>
    <property type="match status" value="1"/>
</dbReference>
<sequence length="459" mass="49908">MSQPMIALPATDPTPIVTRFAPSPTGLLHVGNVRTALVCWLAARASGGRFLLRLDDTDTERGSAEFAAAIEQDLLWLGLGWDGFSRQSDRTGRYQAALDRLKQSGRLYPCYETAEELELKRKSLLARGLPPLYDRAALALTDADRARLEAEGHRPHWRFRMADGPVEWQDKVRGRVHFEGRDISDPVLVREDGRALYHIGSVVDDAEMGITLVVRGEDHVANTAMHIQLAEALGAVPPSYAHTSLIADAEGHGLSKRLGSLSLRSLRGEGIEPMAVASLLAKLGTSDPIEPRLSLGQLAAEFDFAKFSRTTPRFDPAELQRLNSRILHETPYAAVRDRLAALGLGAVDEAAWAVLRPNLQRLDDAAGWWRVVTGPVGPVVADAALLEAAAAVLPPEPWGDATWGEWTAAVRDRTGIKGKPLFLTLRLALTGLDHGPELRGLLPLIGRERVAARLAGRAA</sequence>
<dbReference type="InterPro" id="IPR020058">
    <property type="entry name" value="Glu/Gln-tRNA-synth_Ib_cat-dom"/>
</dbReference>
<reference evidence="11 12" key="1">
    <citation type="submission" date="2023-07" db="EMBL/GenBank/DDBJ databases">
        <title>Sorghum-associated microbial communities from plants grown in Nebraska, USA.</title>
        <authorList>
            <person name="Schachtman D."/>
        </authorList>
    </citation>
    <scope>NUCLEOTIDE SEQUENCE [LARGE SCALE GENOMIC DNA]</scope>
    <source>
        <strain evidence="11 12">584</strain>
    </source>
</reference>
<keyword evidence="7 8" id="KW-0030">Aminoacyl-tRNA synthetase</keyword>
<dbReference type="NCBIfam" id="TIGR00464">
    <property type="entry name" value="gltX_bact"/>
    <property type="match status" value="1"/>
</dbReference>
<keyword evidence="3 8" id="KW-0436">Ligase</keyword>
<organism evidence="11 12">
    <name type="scientific">Inquilinus ginsengisoli</name>
    <dbReference type="NCBI Taxonomy" id="363840"/>
    <lineage>
        <taxon>Bacteria</taxon>
        <taxon>Pseudomonadati</taxon>
        <taxon>Pseudomonadota</taxon>
        <taxon>Alphaproteobacteria</taxon>
        <taxon>Rhodospirillales</taxon>
        <taxon>Rhodospirillaceae</taxon>
        <taxon>Inquilinus</taxon>
    </lineage>
</organism>
<dbReference type="InterPro" id="IPR049940">
    <property type="entry name" value="GluQ/Sye"/>
</dbReference>
<dbReference type="GO" id="GO:0004818">
    <property type="term" value="F:glutamate-tRNA ligase activity"/>
    <property type="evidence" value="ECO:0007669"/>
    <property type="project" value="UniProtKB-EC"/>
</dbReference>